<dbReference type="CDD" id="cd18809">
    <property type="entry name" value="SF1_C_RecD"/>
    <property type="match status" value="1"/>
</dbReference>
<keyword evidence="1" id="KW-0547">Nucleotide-binding</keyword>
<dbReference type="PANTHER" id="PTHR47642">
    <property type="entry name" value="ATP-DEPENDENT DNA HELICASE"/>
    <property type="match status" value="1"/>
</dbReference>
<dbReference type="GO" id="GO:0006281">
    <property type="term" value="P:DNA repair"/>
    <property type="evidence" value="ECO:0007669"/>
    <property type="project" value="UniProtKB-KW"/>
</dbReference>
<dbReference type="InterPro" id="IPR027417">
    <property type="entry name" value="P-loop_NTPase"/>
</dbReference>
<feature type="non-terminal residue" evidence="3">
    <location>
        <position position="360"/>
    </location>
</feature>
<sequence length="360" mass="41034">MVSYENLRIIHLRLQEYKNNDKLFGGVNILVFGDIFQLPPVKGHWCFLQPSWFSAEVNLWHQFSFCELTVNMRQRNDTEFIDLLNNLRVGELTTAQFELLCEQRHVPLNGEFADGVAVRIFPTVRQVDDYNDKMSLENAKLHRTYQIDAVDESREIATYGRKPPENVIPTDVNNCGGFLSSIKIGVESRVMLRQNIAVSEGLVNGAMGIIKKIKWPALRRDQLEDGELPEAVYVKFDDESIGIRLKDSDGCIPIPPLSTTFQAIRGYGDVERRMLPLILSWAVTVHKLQGTTLERAVIDLGKKFFAKGQIYVSLSRVRSLEGIVLSDLEANKLLNRPHDERSLTEMTRLRNLSLDNHGHT</sequence>
<dbReference type="InterPro" id="IPR010285">
    <property type="entry name" value="DNA_helicase_pif1-like_DEAD"/>
</dbReference>
<keyword evidence="1" id="KW-0347">Helicase</keyword>
<keyword evidence="4" id="KW-1185">Reference proteome</keyword>
<evidence type="ECO:0000259" key="2">
    <source>
        <dbReference type="Pfam" id="PF05970"/>
    </source>
</evidence>
<dbReference type="Pfam" id="PF05970">
    <property type="entry name" value="PIF1"/>
    <property type="match status" value="1"/>
</dbReference>
<dbReference type="OrthoDB" id="416437at2759"/>
<evidence type="ECO:0000313" key="4">
    <source>
        <dbReference type="Proteomes" id="UP000838878"/>
    </source>
</evidence>
<comment type="similarity">
    <text evidence="1">Belongs to the helicase family.</text>
</comment>
<dbReference type="SUPFAM" id="SSF52540">
    <property type="entry name" value="P-loop containing nucleoside triphosphate hydrolases"/>
    <property type="match status" value="1"/>
</dbReference>
<evidence type="ECO:0000256" key="1">
    <source>
        <dbReference type="RuleBase" id="RU363044"/>
    </source>
</evidence>
<keyword evidence="1" id="KW-0067">ATP-binding</keyword>
<dbReference type="AlphaFoldDB" id="A0A8J9VLD7"/>
<dbReference type="GO" id="GO:0016787">
    <property type="term" value="F:hydrolase activity"/>
    <property type="evidence" value="ECO:0007669"/>
    <property type="project" value="UniProtKB-KW"/>
</dbReference>
<feature type="domain" description="DNA helicase Pif1-like DEAD-box helicase" evidence="2">
    <location>
        <begin position="15"/>
        <end position="95"/>
    </location>
</feature>
<dbReference type="GO" id="GO:0005524">
    <property type="term" value="F:ATP binding"/>
    <property type="evidence" value="ECO:0007669"/>
    <property type="project" value="UniProtKB-KW"/>
</dbReference>
<dbReference type="PANTHER" id="PTHR47642:SF5">
    <property type="entry name" value="ATP-DEPENDENT DNA HELICASE"/>
    <property type="match status" value="1"/>
</dbReference>
<dbReference type="InterPro" id="IPR051055">
    <property type="entry name" value="PIF1_helicase"/>
</dbReference>
<proteinExistence type="inferred from homology"/>
<comment type="catalytic activity">
    <reaction evidence="1">
        <text>ATP + H2O = ADP + phosphate + H(+)</text>
        <dbReference type="Rhea" id="RHEA:13065"/>
        <dbReference type="ChEBI" id="CHEBI:15377"/>
        <dbReference type="ChEBI" id="CHEBI:15378"/>
        <dbReference type="ChEBI" id="CHEBI:30616"/>
        <dbReference type="ChEBI" id="CHEBI:43474"/>
        <dbReference type="ChEBI" id="CHEBI:456216"/>
        <dbReference type="EC" id="5.6.2.3"/>
    </reaction>
</comment>
<comment type="cofactor">
    <cofactor evidence="1">
        <name>Mg(2+)</name>
        <dbReference type="ChEBI" id="CHEBI:18420"/>
    </cofactor>
</comment>
<dbReference type="GO" id="GO:0006310">
    <property type="term" value="P:DNA recombination"/>
    <property type="evidence" value="ECO:0007669"/>
    <property type="project" value="UniProtKB-KW"/>
</dbReference>
<dbReference type="EMBL" id="OV170225">
    <property type="protein sequence ID" value="CAH0724903.1"/>
    <property type="molecule type" value="Genomic_DNA"/>
</dbReference>
<evidence type="ECO:0000313" key="3">
    <source>
        <dbReference type="EMBL" id="CAH0724903.1"/>
    </source>
</evidence>
<keyword evidence="1" id="KW-0227">DNA damage</keyword>
<keyword evidence="1" id="KW-0378">Hydrolase</keyword>
<keyword evidence="1" id="KW-0234">DNA repair</keyword>
<keyword evidence="1" id="KW-0233">DNA recombination</keyword>
<name>A0A8J9VLD7_9NEOP</name>
<accession>A0A8J9VLD7</accession>
<organism evidence="3 4">
    <name type="scientific">Brenthis ino</name>
    <name type="common">lesser marbled fritillary</name>
    <dbReference type="NCBI Taxonomy" id="405034"/>
    <lineage>
        <taxon>Eukaryota</taxon>
        <taxon>Metazoa</taxon>
        <taxon>Ecdysozoa</taxon>
        <taxon>Arthropoda</taxon>
        <taxon>Hexapoda</taxon>
        <taxon>Insecta</taxon>
        <taxon>Pterygota</taxon>
        <taxon>Neoptera</taxon>
        <taxon>Endopterygota</taxon>
        <taxon>Lepidoptera</taxon>
        <taxon>Glossata</taxon>
        <taxon>Ditrysia</taxon>
        <taxon>Papilionoidea</taxon>
        <taxon>Nymphalidae</taxon>
        <taxon>Heliconiinae</taxon>
        <taxon>Argynnini</taxon>
        <taxon>Brenthis</taxon>
    </lineage>
</organism>
<gene>
    <name evidence="3" type="ORF">BINO364_LOCUS10547</name>
</gene>
<dbReference type="Proteomes" id="UP000838878">
    <property type="component" value="Chromosome 5"/>
</dbReference>
<protein>
    <recommendedName>
        <fullName evidence="1">ATP-dependent DNA helicase</fullName>
        <ecNumber evidence="1">5.6.2.3</ecNumber>
    </recommendedName>
</protein>
<dbReference type="GO" id="GO:0000723">
    <property type="term" value="P:telomere maintenance"/>
    <property type="evidence" value="ECO:0007669"/>
    <property type="project" value="InterPro"/>
</dbReference>
<dbReference type="GO" id="GO:0043139">
    <property type="term" value="F:5'-3' DNA helicase activity"/>
    <property type="evidence" value="ECO:0007669"/>
    <property type="project" value="UniProtKB-EC"/>
</dbReference>
<reference evidence="3" key="1">
    <citation type="submission" date="2021-12" db="EMBL/GenBank/DDBJ databases">
        <authorList>
            <person name="Martin H S."/>
        </authorList>
    </citation>
    <scope>NUCLEOTIDE SEQUENCE</scope>
</reference>
<dbReference type="EC" id="5.6.2.3" evidence="1"/>